<dbReference type="EMBL" id="BARV01036996">
    <property type="protein sequence ID" value="GAI58380.1"/>
    <property type="molecule type" value="Genomic_DNA"/>
</dbReference>
<dbReference type="PANTHER" id="PTHR10133">
    <property type="entry name" value="DNA POLYMERASE I"/>
    <property type="match status" value="1"/>
</dbReference>
<feature type="non-terminal residue" evidence="2">
    <location>
        <position position="1"/>
    </location>
</feature>
<dbReference type="GO" id="GO:0006261">
    <property type="term" value="P:DNA-templated DNA replication"/>
    <property type="evidence" value="ECO:0007669"/>
    <property type="project" value="InterPro"/>
</dbReference>
<dbReference type="GO" id="GO:0003676">
    <property type="term" value="F:nucleic acid binding"/>
    <property type="evidence" value="ECO:0007669"/>
    <property type="project" value="InterPro"/>
</dbReference>
<organism evidence="2">
    <name type="scientific">marine sediment metagenome</name>
    <dbReference type="NCBI Taxonomy" id="412755"/>
    <lineage>
        <taxon>unclassified sequences</taxon>
        <taxon>metagenomes</taxon>
        <taxon>ecological metagenomes</taxon>
    </lineage>
</organism>
<dbReference type="InterPro" id="IPR036397">
    <property type="entry name" value="RNaseH_sf"/>
</dbReference>
<dbReference type="GO" id="GO:0008408">
    <property type="term" value="F:3'-5' exonuclease activity"/>
    <property type="evidence" value="ECO:0007669"/>
    <property type="project" value="InterPro"/>
</dbReference>
<reference evidence="2" key="1">
    <citation type="journal article" date="2014" name="Front. Microbiol.">
        <title>High frequency of phylogenetically diverse reductive dehalogenase-homologous genes in deep subseafloor sedimentary metagenomes.</title>
        <authorList>
            <person name="Kawai M."/>
            <person name="Futagami T."/>
            <person name="Toyoda A."/>
            <person name="Takaki Y."/>
            <person name="Nishi S."/>
            <person name="Hori S."/>
            <person name="Arai W."/>
            <person name="Tsubouchi T."/>
            <person name="Morono Y."/>
            <person name="Uchiyama I."/>
            <person name="Ito T."/>
            <person name="Fujiyama A."/>
            <person name="Inagaki F."/>
            <person name="Takami H."/>
        </authorList>
    </citation>
    <scope>NUCLEOTIDE SEQUENCE</scope>
    <source>
        <strain evidence="2">Expedition CK06-06</strain>
    </source>
</reference>
<dbReference type="CDD" id="cd06139">
    <property type="entry name" value="DNA_polA_I_Ecoli_like_exo"/>
    <property type="match status" value="1"/>
</dbReference>
<dbReference type="Pfam" id="PF01612">
    <property type="entry name" value="DNA_pol_A_exo1"/>
    <property type="match status" value="1"/>
</dbReference>
<proteinExistence type="predicted"/>
<dbReference type="GO" id="GO:0006302">
    <property type="term" value="P:double-strand break repair"/>
    <property type="evidence" value="ECO:0007669"/>
    <property type="project" value="TreeGrafter"/>
</dbReference>
<evidence type="ECO:0000259" key="1">
    <source>
        <dbReference type="Pfam" id="PF01612"/>
    </source>
</evidence>
<comment type="caution">
    <text evidence="2">The sequence shown here is derived from an EMBL/GenBank/DDBJ whole genome shotgun (WGS) entry which is preliminary data.</text>
</comment>
<name>X1R5H0_9ZZZZ</name>
<dbReference type="PANTHER" id="PTHR10133:SF27">
    <property type="entry name" value="DNA POLYMERASE NU"/>
    <property type="match status" value="1"/>
</dbReference>
<accession>X1R5H0</accession>
<dbReference type="InterPro" id="IPR012337">
    <property type="entry name" value="RNaseH-like_sf"/>
</dbReference>
<feature type="domain" description="3'-5' exonuclease" evidence="1">
    <location>
        <begin position="1"/>
        <end position="121"/>
    </location>
</feature>
<sequence>FDFETTHYDPMRASPVGVSFCWKEGESYYIPFNALKDISQEEITRELKAIFEDSKIKKIGQNIKYDLLILKNMGIALKGIEFDTMVASYLLNPSKSNHNLKSISLEYLARAMSSIEELIGKGKPF</sequence>
<dbReference type="AlphaFoldDB" id="X1R5H0"/>
<dbReference type="GO" id="GO:0003887">
    <property type="term" value="F:DNA-directed DNA polymerase activity"/>
    <property type="evidence" value="ECO:0007669"/>
    <property type="project" value="InterPro"/>
</dbReference>
<evidence type="ECO:0000313" key="2">
    <source>
        <dbReference type="EMBL" id="GAI58380.1"/>
    </source>
</evidence>
<dbReference type="InterPro" id="IPR002298">
    <property type="entry name" value="DNA_polymerase_A"/>
</dbReference>
<dbReference type="Gene3D" id="3.30.420.10">
    <property type="entry name" value="Ribonuclease H-like superfamily/Ribonuclease H"/>
    <property type="match status" value="1"/>
</dbReference>
<dbReference type="SUPFAM" id="SSF53098">
    <property type="entry name" value="Ribonuclease H-like"/>
    <property type="match status" value="1"/>
</dbReference>
<dbReference type="InterPro" id="IPR002562">
    <property type="entry name" value="3'-5'_exonuclease_dom"/>
</dbReference>
<protein>
    <recommendedName>
        <fullName evidence="1">3'-5' exonuclease domain-containing protein</fullName>
    </recommendedName>
</protein>
<gene>
    <name evidence="2" type="ORF">S06H3_57339</name>
</gene>